<sequence length="134" mass="14214">MEVAVENGKSRRRPVKTEGTLRPEGGRRAAGGDAPAPARQWPVLLVLGGMAIGLLVMMASFRPGLLLVGAFVLVGAVLRVTLPNVGMLAVRSRFTDVITLGVLGTGIVFMTLVAMPNPVLEVPWLSEALRFAVR</sequence>
<feature type="region of interest" description="Disordered" evidence="1">
    <location>
        <begin position="1"/>
        <end position="36"/>
    </location>
</feature>
<protein>
    <recommendedName>
        <fullName evidence="5">DUF3017 domain-containing protein</fullName>
    </recommendedName>
</protein>
<proteinExistence type="predicted"/>
<evidence type="ECO:0000313" key="3">
    <source>
        <dbReference type="EMBL" id="GGO83375.1"/>
    </source>
</evidence>
<keyword evidence="2" id="KW-0812">Transmembrane</keyword>
<gene>
    <name evidence="3" type="ORF">GCM10012280_12220</name>
</gene>
<evidence type="ECO:0008006" key="5">
    <source>
        <dbReference type="Google" id="ProtNLM"/>
    </source>
</evidence>
<dbReference type="Proteomes" id="UP000641932">
    <property type="component" value="Unassembled WGS sequence"/>
</dbReference>
<evidence type="ECO:0000313" key="4">
    <source>
        <dbReference type="Proteomes" id="UP000641932"/>
    </source>
</evidence>
<name>A0A917ZHB5_9ACTN</name>
<dbReference type="AlphaFoldDB" id="A0A917ZHB5"/>
<feature type="transmembrane region" description="Helical" evidence="2">
    <location>
        <begin position="41"/>
        <end position="59"/>
    </location>
</feature>
<feature type="transmembrane region" description="Helical" evidence="2">
    <location>
        <begin position="65"/>
        <end position="82"/>
    </location>
</feature>
<keyword evidence="4" id="KW-1185">Reference proteome</keyword>
<comment type="caution">
    <text evidence="3">The sequence shown here is derived from an EMBL/GenBank/DDBJ whole genome shotgun (WGS) entry which is preliminary data.</text>
</comment>
<reference evidence="3" key="2">
    <citation type="submission" date="2020-09" db="EMBL/GenBank/DDBJ databases">
        <authorList>
            <person name="Sun Q."/>
            <person name="Zhou Y."/>
        </authorList>
    </citation>
    <scope>NUCLEOTIDE SEQUENCE</scope>
    <source>
        <strain evidence="3">CGMCC 4.7201</strain>
    </source>
</reference>
<accession>A0A917ZHB5</accession>
<evidence type="ECO:0000256" key="1">
    <source>
        <dbReference type="SAM" id="MobiDB-lite"/>
    </source>
</evidence>
<dbReference type="RefSeq" id="WP_189130479.1">
    <property type="nucleotide sequence ID" value="NZ_BMMS01000004.1"/>
</dbReference>
<evidence type="ECO:0000256" key="2">
    <source>
        <dbReference type="SAM" id="Phobius"/>
    </source>
</evidence>
<dbReference type="EMBL" id="BMMS01000004">
    <property type="protein sequence ID" value="GGO83375.1"/>
    <property type="molecule type" value="Genomic_DNA"/>
</dbReference>
<dbReference type="Pfam" id="PF11222">
    <property type="entry name" value="DUF3017"/>
    <property type="match status" value="1"/>
</dbReference>
<feature type="compositionally biased region" description="Basic and acidic residues" evidence="1">
    <location>
        <begin position="15"/>
        <end position="27"/>
    </location>
</feature>
<feature type="transmembrane region" description="Helical" evidence="2">
    <location>
        <begin position="94"/>
        <end position="115"/>
    </location>
</feature>
<reference evidence="3" key="1">
    <citation type="journal article" date="2014" name="Int. J. Syst. Evol. Microbiol.">
        <title>Complete genome sequence of Corynebacterium casei LMG S-19264T (=DSM 44701T), isolated from a smear-ripened cheese.</title>
        <authorList>
            <consortium name="US DOE Joint Genome Institute (JGI-PGF)"/>
            <person name="Walter F."/>
            <person name="Albersmeier A."/>
            <person name="Kalinowski J."/>
            <person name="Ruckert C."/>
        </authorList>
    </citation>
    <scope>NUCLEOTIDE SEQUENCE</scope>
    <source>
        <strain evidence="3">CGMCC 4.7201</strain>
    </source>
</reference>
<keyword evidence="2" id="KW-0472">Membrane</keyword>
<organism evidence="3 4">
    <name type="scientific">Wenjunlia tyrosinilytica</name>
    <dbReference type="NCBI Taxonomy" id="1544741"/>
    <lineage>
        <taxon>Bacteria</taxon>
        <taxon>Bacillati</taxon>
        <taxon>Actinomycetota</taxon>
        <taxon>Actinomycetes</taxon>
        <taxon>Kitasatosporales</taxon>
        <taxon>Streptomycetaceae</taxon>
        <taxon>Wenjunlia</taxon>
    </lineage>
</organism>
<dbReference type="InterPro" id="IPR021385">
    <property type="entry name" value="DUF3017"/>
</dbReference>
<keyword evidence="2" id="KW-1133">Transmembrane helix</keyword>